<keyword evidence="3" id="KW-1185">Reference proteome</keyword>
<accession>A0ABR9P1J3</accession>
<reference evidence="2 3" key="1">
    <citation type="submission" date="2020-09" db="EMBL/GenBank/DDBJ databases">
        <title>Diversity and distribution of actinomycetes associated with coral in the coast of Hainan.</title>
        <authorList>
            <person name="Li F."/>
        </authorList>
    </citation>
    <scope>NUCLEOTIDE SEQUENCE [LARGE SCALE GENOMIC DNA]</scope>
    <source>
        <strain evidence="2 3">HNM0947</strain>
    </source>
</reference>
<sequence>MTDSATPAPLPPELVTAVLDLDLPQRHLDDMAAAPDSVGDVLLEAAGEMRETDPDSARAVLGVLREHAPQDDHRQYAAHMLSQILRAQGSSEEADRIISDLLRPGVLGRGMAAVLAEEYAESDPDTALYCYNVACRSILAQPAEIVGQLDPLGLVLLTGRARVRERLGHAPDAHDEQASAADASGTGVDTEMEMLDRAMREGSEDEGDDAPAVYVAYDRAFLDQAQERGLITDPGAHHHDVERALRSAARETPGTALHTATATPDQVLAYALAADLDPADPGTRDQWARTLDADALSSWPPERNQACWCGSGRKYKKCCGAPSVR</sequence>
<dbReference type="EMBL" id="JADBGI010000002">
    <property type="protein sequence ID" value="MBE2997708.1"/>
    <property type="molecule type" value="Genomic_DNA"/>
</dbReference>
<evidence type="ECO:0000313" key="3">
    <source>
        <dbReference type="Proteomes" id="UP000806528"/>
    </source>
</evidence>
<comment type="caution">
    <text evidence="2">The sequence shown here is derived from an EMBL/GenBank/DDBJ whole genome shotgun (WGS) entry which is preliminary data.</text>
</comment>
<dbReference type="InterPro" id="IPR004027">
    <property type="entry name" value="SEC_C_motif"/>
</dbReference>
<evidence type="ECO:0000313" key="2">
    <source>
        <dbReference type="EMBL" id="MBE2997708.1"/>
    </source>
</evidence>
<gene>
    <name evidence="2" type="ORF">IDM40_03150</name>
</gene>
<name>A0ABR9P1J3_9ACTN</name>
<organism evidence="2 3">
    <name type="scientific">Nocardiopsis coralli</name>
    <dbReference type="NCBI Taxonomy" id="2772213"/>
    <lineage>
        <taxon>Bacteria</taxon>
        <taxon>Bacillati</taxon>
        <taxon>Actinomycetota</taxon>
        <taxon>Actinomycetes</taxon>
        <taxon>Streptosporangiales</taxon>
        <taxon>Nocardiopsidaceae</taxon>
        <taxon>Nocardiopsis</taxon>
    </lineage>
</organism>
<dbReference type="Proteomes" id="UP000806528">
    <property type="component" value="Unassembled WGS sequence"/>
</dbReference>
<dbReference type="RefSeq" id="WP_193120354.1">
    <property type="nucleotide sequence ID" value="NZ_JADBGI010000002.1"/>
</dbReference>
<dbReference type="SUPFAM" id="SSF103642">
    <property type="entry name" value="Sec-C motif"/>
    <property type="match status" value="1"/>
</dbReference>
<proteinExistence type="predicted"/>
<feature type="region of interest" description="Disordered" evidence="1">
    <location>
        <begin position="169"/>
        <end position="188"/>
    </location>
</feature>
<protein>
    <submittedName>
        <fullName evidence="2">SEC-C domain-containing protein</fullName>
    </submittedName>
</protein>
<dbReference type="Pfam" id="PF02810">
    <property type="entry name" value="SEC-C"/>
    <property type="match status" value="1"/>
</dbReference>
<evidence type="ECO:0000256" key="1">
    <source>
        <dbReference type="SAM" id="MobiDB-lite"/>
    </source>
</evidence>
<dbReference type="Gene3D" id="3.10.450.50">
    <property type="match status" value="1"/>
</dbReference>